<gene>
    <name evidence="2" type="ORF">E8E13_006379</name>
</gene>
<dbReference type="OrthoDB" id="3658431at2759"/>
<accession>A0A9P4T7N0</accession>
<proteinExistence type="predicted"/>
<dbReference type="Proteomes" id="UP000801428">
    <property type="component" value="Unassembled WGS sequence"/>
</dbReference>
<evidence type="ECO:0000313" key="3">
    <source>
        <dbReference type="Proteomes" id="UP000801428"/>
    </source>
</evidence>
<protein>
    <submittedName>
        <fullName evidence="2">Uncharacterized protein</fullName>
    </submittedName>
</protein>
<sequence length="100" mass="10911">MVSLCDVGATVMDASVSPTKKSFATVRQDGIWGAHEFPTLQKGAPGNTPADPPSNLLGKKYWVRQGVEVKEGREADIVEARKTCARLTDAEIKELDEIPW</sequence>
<evidence type="ECO:0000313" key="2">
    <source>
        <dbReference type="EMBL" id="KAF2996931.1"/>
    </source>
</evidence>
<feature type="region of interest" description="Disordered" evidence="1">
    <location>
        <begin position="37"/>
        <end position="57"/>
    </location>
</feature>
<dbReference type="AlphaFoldDB" id="A0A9P4T7N0"/>
<reference evidence="2" key="1">
    <citation type="submission" date="2019-04" db="EMBL/GenBank/DDBJ databases">
        <title>Sequencing of skin fungus with MAO and IRED activity.</title>
        <authorList>
            <person name="Marsaioli A.J."/>
            <person name="Bonatto J.M.C."/>
            <person name="Reis Junior O."/>
        </authorList>
    </citation>
    <scope>NUCLEOTIDE SEQUENCE</scope>
    <source>
        <strain evidence="2">30M1</strain>
    </source>
</reference>
<keyword evidence="3" id="KW-1185">Reference proteome</keyword>
<name>A0A9P4T7N0_CURKU</name>
<comment type="caution">
    <text evidence="2">The sequence shown here is derived from an EMBL/GenBank/DDBJ whole genome shotgun (WGS) entry which is preliminary data.</text>
</comment>
<dbReference type="EMBL" id="SWKU01000025">
    <property type="protein sequence ID" value="KAF2996931.1"/>
    <property type="molecule type" value="Genomic_DNA"/>
</dbReference>
<evidence type="ECO:0000256" key="1">
    <source>
        <dbReference type="SAM" id="MobiDB-lite"/>
    </source>
</evidence>
<organism evidence="2 3">
    <name type="scientific">Curvularia kusanoi</name>
    <name type="common">Cochliobolus kusanoi</name>
    <dbReference type="NCBI Taxonomy" id="90978"/>
    <lineage>
        <taxon>Eukaryota</taxon>
        <taxon>Fungi</taxon>
        <taxon>Dikarya</taxon>
        <taxon>Ascomycota</taxon>
        <taxon>Pezizomycotina</taxon>
        <taxon>Dothideomycetes</taxon>
        <taxon>Pleosporomycetidae</taxon>
        <taxon>Pleosporales</taxon>
        <taxon>Pleosporineae</taxon>
        <taxon>Pleosporaceae</taxon>
        <taxon>Curvularia</taxon>
    </lineage>
</organism>